<dbReference type="Pfam" id="PF00291">
    <property type="entry name" value="PALP"/>
    <property type="match status" value="1"/>
</dbReference>
<proteinExistence type="predicted"/>
<dbReference type="InterPro" id="IPR001926">
    <property type="entry name" value="TrpB-like_PALP"/>
</dbReference>
<sequence>MHNLLVYDSQGRRITKLNSENDLLTQEVESLKRKLSKHQLANPSHTEMKRTIRIIEEQVERERQSFHQQVKVLQAKNKQLLCQQILDLEGIGLAMAAAVKGYRCVVVMPLKMSDEKVNTLRVLGAEIVRTPTEAAFDAPEGLMAVAHKKCITN</sequence>
<dbReference type="InterPro" id="IPR050214">
    <property type="entry name" value="Cys_Synth/Cystath_Beta-Synth"/>
</dbReference>
<dbReference type="Proteomes" id="UP000079169">
    <property type="component" value="Unplaced"/>
</dbReference>
<evidence type="ECO:0000313" key="4">
    <source>
        <dbReference type="RefSeq" id="XP_026684620.1"/>
    </source>
</evidence>
<evidence type="ECO:0000259" key="2">
    <source>
        <dbReference type="Pfam" id="PF00291"/>
    </source>
</evidence>
<dbReference type="RefSeq" id="XP_026684620.1">
    <property type="nucleotide sequence ID" value="XM_026828819.1"/>
</dbReference>
<dbReference type="PANTHER" id="PTHR10314">
    <property type="entry name" value="CYSTATHIONINE BETA-SYNTHASE"/>
    <property type="match status" value="1"/>
</dbReference>
<protein>
    <submittedName>
        <fullName evidence="4">Uncharacterized protein LOC113470411</fullName>
    </submittedName>
</protein>
<organism evidence="3 4">
    <name type="scientific">Diaphorina citri</name>
    <name type="common">Asian citrus psyllid</name>
    <dbReference type="NCBI Taxonomy" id="121845"/>
    <lineage>
        <taxon>Eukaryota</taxon>
        <taxon>Metazoa</taxon>
        <taxon>Ecdysozoa</taxon>
        <taxon>Arthropoda</taxon>
        <taxon>Hexapoda</taxon>
        <taxon>Insecta</taxon>
        <taxon>Pterygota</taxon>
        <taxon>Neoptera</taxon>
        <taxon>Paraneoptera</taxon>
        <taxon>Hemiptera</taxon>
        <taxon>Sternorrhyncha</taxon>
        <taxon>Psylloidea</taxon>
        <taxon>Psyllidae</taxon>
        <taxon>Diaphorininae</taxon>
        <taxon>Diaphorina</taxon>
    </lineage>
</organism>
<keyword evidence="1" id="KW-0175">Coiled coil</keyword>
<feature type="coiled-coil region" evidence="1">
    <location>
        <begin position="14"/>
        <end position="76"/>
    </location>
</feature>
<accession>A0A3Q0JD17</accession>
<dbReference type="KEGG" id="dci:113470411"/>
<dbReference type="AlphaFoldDB" id="A0A3Q0JD17"/>
<reference evidence="4" key="1">
    <citation type="submission" date="2025-08" db="UniProtKB">
        <authorList>
            <consortium name="RefSeq"/>
        </authorList>
    </citation>
    <scope>IDENTIFICATION</scope>
</reference>
<dbReference type="GeneID" id="113470411"/>
<gene>
    <name evidence="4" type="primary">LOC113470411</name>
</gene>
<dbReference type="STRING" id="121845.A0A3Q0JD17"/>
<dbReference type="GO" id="GO:0019344">
    <property type="term" value="P:cysteine biosynthetic process"/>
    <property type="evidence" value="ECO:0007669"/>
    <property type="project" value="UniProtKB-ARBA"/>
</dbReference>
<dbReference type="SUPFAM" id="SSF53686">
    <property type="entry name" value="Tryptophan synthase beta subunit-like PLP-dependent enzymes"/>
    <property type="match status" value="1"/>
</dbReference>
<feature type="domain" description="Tryptophan synthase beta chain-like PALP" evidence="2">
    <location>
        <begin position="90"/>
        <end position="138"/>
    </location>
</feature>
<dbReference type="Gene3D" id="3.40.50.1100">
    <property type="match status" value="1"/>
</dbReference>
<dbReference type="InterPro" id="IPR036052">
    <property type="entry name" value="TrpB-like_PALP_sf"/>
</dbReference>
<evidence type="ECO:0000256" key="1">
    <source>
        <dbReference type="SAM" id="Coils"/>
    </source>
</evidence>
<name>A0A3Q0JD17_DIACI</name>
<evidence type="ECO:0000313" key="3">
    <source>
        <dbReference type="Proteomes" id="UP000079169"/>
    </source>
</evidence>
<keyword evidence="3" id="KW-1185">Reference proteome</keyword>
<dbReference type="PaxDb" id="121845-A0A3Q0JD17"/>